<dbReference type="Proteomes" id="UP001173223">
    <property type="component" value="Unassembled WGS sequence"/>
</dbReference>
<reference evidence="2" key="2">
    <citation type="submission" date="2022-04" db="EMBL/GenBank/DDBJ databases">
        <authorList>
            <person name="Livingstone P.G."/>
        </authorList>
    </citation>
    <scope>NUCLEOTIDE SEQUENCE</scope>
    <source>
        <strain evidence="2">BRON_8</strain>
    </source>
</reference>
<dbReference type="EMBL" id="JAMGTK010000019">
    <property type="protein sequence ID" value="MDK4512589.1"/>
    <property type="molecule type" value="Genomic_DNA"/>
</dbReference>
<name>A0AAW6WEG3_9FUSO</name>
<evidence type="ECO:0000313" key="3">
    <source>
        <dbReference type="Proteomes" id="UP001173223"/>
    </source>
</evidence>
<proteinExistence type="predicted"/>
<feature type="compositionally biased region" description="Basic and acidic residues" evidence="1">
    <location>
        <begin position="117"/>
        <end position="128"/>
    </location>
</feature>
<feature type="region of interest" description="Disordered" evidence="1">
    <location>
        <begin position="117"/>
        <end position="136"/>
    </location>
</feature>
<reference evidence="2" key="1">
    <citation type="journal article" date="2022" name="Gene">
        <title>A genome-led study on the pathogenesis of Fusobacterium necrophorum infections.</title>
        <authorList>
            <person name="Thapa G."/>
            <person name="Jayal A."/>
            <person name="Sikazwe E."/>
            <person name="Perry T."/>
            <person name="Mohammed Al Balushi A."/>
            <person name="Livingstone P."/>
        </authorList>
    </citation>
    <scope>NUCLEOTIDE SEQUENCE</scope>
    <source>
        <strain evidence="2">BRON_8</strain>
    </source>
</reference>
<protein>
    <submittedName>
        <fullName evidence="2">Uncharacterized protein</fullName>
    </submittedName>
</protein>
<evidence type="ECO:0000256" key="1">
    <source>
        <dbReference type="SAM" id="MobiDB-lite"/>
    </source>
</evidence>
<organism evidence="2 3">
    <name type="scientific">Fusobacterium necrophorum</name>
    <dbReference type="NCBI Taxonomy" id="859"/>
    <lineage>
        <taxon>Bacteria</taxon>
        <taxon>Fusobacteriati</taxon>
        <taxon>Fusobacteriota</taxon>
        <taxon>Fusobacteriia</taxon>
        <taxon>Fusobacteriales</taxon>
        <taxon>Fusobacteriaceae</taxon>
        <taxon>Fusobacterium</taxon>
    </lineage>
</organism>
<keyword evidence="3" id="KW-1185">Reference proteome</keyword>
<comment type="caution">
    <text evidence="2">The sequence shown here is derived from an EMBL/GenBank/DDBJ whole genome shotgun (WGS) entry which is preliminary data.</text>
</comment>
<feature type="compositionally biased region" description="Polar residues" evidence="1">
    <location>
        <begin position="93"/>
        <end position="108"/>
    </location>
</feature>
<accession>A0AAW6WEG3</accession>
<evidence type="ECO:0000313" key="2">
    <source>
        <dbReference type="EMBL" id="MDK4512589.1"/>
    </source>
</evidence>
<feature type="compositionally biased region" description="Basic and acidic residues" evidence="1">
    <location>
        <begin position="74"/>
        <end position="92"/>
    </location>
</feature>
<dbReference type="RefSeq" id="WP_285049221.1">
    <property type="nucleotide sequence ID" value="NZ_JAMGTK010000019.1"/>
</dbReference>
<feature type="region of interest" description="Disordered" evidence="1">
    <location>
        <begin position="74"/>
        <end position="108"/>
    </location>
</feature>
<sequence>MFKCKEYISLESYYNCEIMQFKGGNPIKSIGKAFENTIGGLTGGLIGRDPNKAAREEAERQREAERARVAEAEAKAKQEKEYNEKLTGDTKTIENANMQQQPKANIKTTTDFSKSIKLGEQEEEDKLKKALKAGRF</sequence>
<dbReference type="AlphaFoldDB" id="A0AAW6WEG3"/>
<gene>
    <name evidence="2" type="ORF">MWG07_10035</name>
</gene>